<dbReference type="GO" id="GO:0006412">
    <property type="term" value="P:translation"/>
    <property type="evidence" value="ECO:0007669"/>
    <property type="project" value="UniProtKB-KW"/>
</dbReference>
<evidence type="ECO:0000259" key="5">
    <source>
        <dbReference type="Pfam" id="PF04073"/>
    </source>
</evidence>
<keyword evidence="2 4" id="KW-0648">Protein biosynthesis</keyword>
<dbReference type="PIRSF" id="PIRSF006181">
    <property type="entry name" value="EbsC_YbaK"/>
    <property type="match status" value="1"/>
</dbReference>
<feature type="domain" description="YbaK/aminoacyl-tRNA synthetase-associated" evidence="5">
    <location>
        <begin position="41"/>
        <end position="151"/>
    </location>
</feature>
<dbReference type="PANTHER" id="PTHR30411:SF0">
    <property type="entry name" value="CYS-TRNA(PRO)_CYS-TRNA(CYS) DEACYLASE YBAK"/>
    <property type="match status" value="1"/>
</dbReference>
<dbReference type="InterPro" id="IPR007214">
    <property type="entry name" value="YbaK/aa-tRNA-synth-assoc-dom"/>
</dbReference>
<dbReference type="NCBIfam" id="TIGR00011">
    <property type="entry name" value="YbaK_EbsC"/>
    <property type="match status" value="1"/>
</dbReference>
<dbReference type="SUPFAM" id="SSF55826">
    <property type="entry name" value="YbaK/ProRS associated domain"/>
    <property type="match status" value="1"/>
</dbReference>
<protein>
    <recommendedName>
        <fullName evidence="4">Cys-tRNA(Pro)/Cys-tRNA(Cys) deacylase</fullName>
        <ecNumber evidence="4">4.2.-.-</ecNumber>
    </recommendedName>
</protein>
<evidence type="ECO:0000313" key="6">
    <source>
        <dbReference type="EMBL" id="QAY73818.1"/>
    </source>
</evidence>
<accession>A0A4P6FTD1</accession>
<dbReference type="EC" id="4.2.-.-" evidence="4"/>
<proteinExistence type="inferred from homology"/>
<dbReference type="Gene3D" id="3.90.960.10">
    <property type="entry name" value="YbaK/aminoacyl-tRNA synthetase-associated domain"/>
    <property type="match status" value="1"/>
</dbReference>
<sequence>MAKKTDVSAGTPATVALAAAGIPFTVRAYDHDPRAAAFGLEAAEKLGADPERVFKTLLATVDGVLAVGIVPVAMHLDLKALATAVGGKRAEMADPAVAERKTGYVVGGISPIGQKTPSPTVLDESAILHETILVSGGRRGLDLELAPDDLLAVTGGRYAAIARVR</sequence>
<dbReference type="PANTHER" id="PTHR30411">
    <property type="entry name" value="CYTOPLASMIC PROTEIN"/>
    <property type="match status" value="1"/>
</dbReference>
<evidence type="ECO:0000313" key="7">
    <source>
        <dbReference type="Proteomes" id="UP000291259"/>
    </source>
</evidence>
<evidence type="ECO:0000256" key="4">
    <source>
        <dbReference type="PIRNR" id="PIRNR006181"/>
    </source>
</evidence>
<dbReference type="Pfam" id="PF04073">
    <property type="entry name" value="tRNA_edit"/>
    <property type="match status" value="1"/>
</dbReference>
<keyword evidence="3 4" id="KW-0456">Lyase</keyword>
<keyword evidence="7" id="KW-1185">Reference proteome</keyword>
<dbReference type="Proteomes" id="UP000291259">
    <property type="component" value="Chromosome"/>
</dbReference>
<name>A0A4P6FTD1_9MICO</name>
<dbReference type="InterPro" id="IPR004369">
    <property type="entry name" value="Prolyl-tRNA_editing_YbaK/EbsC"/>
</dbReference>
<reference evidence="6 7" key="1">
    <citation type="submission" date="2019-01" db="EMBL/GenBank/DDBJ databases">
        <title>Genome sequencing of strain FW100M-8.</title>
        <authorList>
            <person name="Heo J."/>
            <person name="Kim S.-J."/>
            <person name="Kim J.-S."/>
            <person name="Hong S.-B."/>
            <person name="Kwon S.-W."/>
        </authorList>
    </citation>
    <scope>NUCLEOTIDE SEQUENCE [LARGE SCALE GENOMIC DNA]</scope>
    <source>
        <strain evidence="6 7">FW100M-8</strain>
    </source>
</reference>
<comment type="similarity">
    <text evidence="1 4">Belongs to the prolyl-tRNA editing family. YbaK/EbsC subfamily.</text>
</comment>
<dbReference type="KEGG" id="agf:ET445_11145"/>
<evidence type="ECO:0000256" key="1">
    <source>
        <dbReference type="ARBA" id="ARBA00009798"/>
    </source>
</evidence>
<organism evidence="6 7">
    <name type="scientific">Agromyces protaetiae</name>
    <dbReference type="NCBI Taxonomy" id="2509455"/>
    <lineage>
        <taxon>Bacteria</taxon>
        <taxon>Bacillati</taxon>
        <taxon>Actinomycetota</taxon>
        <taxon>Actinomycetes</taxon>
        <taxon>Micrococcales</taxon>
        <taxon>Microbacteriaceae</taxon>
        <taxon>Agromyces</taxon>
    </lineage>
</organism>
<evidence type="ECO:0000256" key="3">
    <source>
        <dbReference type="ARBA" id="ARBA00023239"/>
    </source>
</evidence>
<evidence type="ECO:0000256" key="2">
    <source>
        <dbReference type="ARBA" id="ARBA00022917"/>
    </source>
</evidence>
<dbReference type="CDD" id="cd00002">
    <property type="entry name" value="YbaK_deacylase"/>
    <property type="match status" value="1"/>
</dbReference>
<dbReference type="RefSeq" id="WP_129191341.1">
    <property type="nucleotide sequence ID" value="NZ_CP035491.1"/>
</dbReference>
<dbReference type="InterPro" id="IPR036754">
    <property type="entry name" value="YbaK/aa-tRNA-synt-asso_dom_sf"/>
</dbReference>
<gene>
    <name evidence="6" type="primary">ybaK</name>
    <name evidence="6" type="ORF">ET445_11145</name>
</gene>
<dbReference type="AlphaFoldDB" id="A0A4P6FTD1"/>
<dbReference type="EMBL" id="CP035491">
    <property type="protein sequence ID" value="QAY73818.1"/>
    <property type="molecule type" value="Genomic_DNA"/>
</dbReference>
<dbReference type="GO" id="GO:0016829">
    <property type="term" value="F:lyase activity"/>
    <property type="evidence" value="ECO:0007669"/>
    <property type="project" value="UniProtKB-KW"/>
</dbReference>
<dbReference type="GO" id="GO:0002161">
    <property type="term" value="F:aminoacyl-tRNA deacylase activity"/>
    <property type="evidence" value="ECO:0007669"/>
    <property type="project" value="InterPro"/>
</dbReference>
<dbReference type="OrthoDB" id="9809296at2"/>